<proteinExistence type="predicted"/>
<accession>A0A4S8QKU6</accession>
<comment type="caution">
    <text evidence="1">The sequence shown here is derived from an EMBL/GenBank/DDBJ whole genome shotgun (WGS) entry which is preliminary data.</text>
</comment>
<reference evidence="1 2" key="2">
    <citation type="submission" date="2019-05" db="EMBL/GenBank/DDBJ databases">
        <title>Glycomyces buryatensis sp. nov.</title>
        <authorList>
            <person name="Nikitina E."/>
        </authorList>
    </citation>
    <scope>NUCLEOTIDE SEQUENCE [LARGE SCALE GENOMIC DNA]</scope>
    <source>
        <strain evidence="1 2">18</strain>
    </source>
</reference>
<dbReference type="PANTHER" id="PTHR10000">
    <property type="entry name" value="PHOSPHOSERINE PHOSPHATASE"/>
    <property type="match status" value="1"/>
</dbReference>
<protein>
    <submittedName>
        <fullName evidence="1">HAD-IIB family hydrolase</fullName>
    </submittedName>
</protein>
<dbReference type="EMBL" id="STGY01000001">
    <property type="protein sequence ID" value="THV43625.1"/>
    <property type="molecule type" value="Genomic_DNA"/>
</dbReference>
<dbReference type="PANTHER" id="PTHR10000:SF8">
    <property type="entry name" value="HAD SUPERFAMILY HYDROLASE-LIKE, TYPE 3"/>
    <property type="match status" value="1"/>
</dbReference>
<dbReference type="PROSITE" id="PS01228">
    <property type="entry name" value="COF_1"/>
    <property type="match status" value="1"/>
</dbReference>
<organism evidence="1 2">
    <name type="scientific">Glycomyces buryatensis</name>
    <dbReference type="NCBI Taxonomy" id="2570927"/>
    <lineage>
        <taxon>Bacteria</taxon>
        <taxon>Bacillati</taxon>
        <taxon>Actinomycetota</taxon>
        <taxon>Actinomycetes</taxon>
        <taxon>Glycomycetales</taxon>
        <taxon>Glycomycetaceae</taxon>
        <taxon>Glycomyces</taxon>
    </lineage>
</organism>
<dbReference type="GO" id="GO:0000287">
    <property type="term" value="F:magnesium ion binding"/>
    <property type="evidence" value="ECO:0007669"/>
    <property type="project" value="TreeGrafter"/>
</dbReference>
<sequence>MAAPRAPHSHFPPPNALRPCRWNLDTRRVQDYSVIATDLDGTLLNEHRLLSERNRKALLAARARGFKVVAVTARTPRGLTAVPGLAEAVDAAICNNGALFYEPASGAVELRHTIPVPTVRELHERLTHVLPDAAFAIETGSALIGPHGNHYEEPWLRVDTLDEALALAEHVVEYRLFDKAAGADAMRRASDDIAVPGVVRWTWGSFPILEYNAAAVHKGAALADWCSRRGIGPESVIAFGDMPNDVSMLTWAGRSYAVAGAQPEALEAADRMTEANDEDGVAQAIEAILEEFGPPSA</sequence>
<name>A0A4S8QKU6_9ACTN</name>
<dbReference type="SUPFAM" id="SSF56784">
    <property type="entry name" value="HAD-like"/>
    <property type="match status" value="1"/>
</dbReference>
<evidence type="ECO:0000313" key="2">
    <source>
        <dbReference type="Proteomes" id="UP000308760"/>
    </source>
</evidence>
<dbReference type="NCBIfam" id="TIGR01484">
    <property type="entry name" value="HAD-SF-IIB"/>
    <property type="match status" value="1"/>
</dbReference>
<keyword evidence="2" id="KW-1185">Reference proteome</keyword>
<dbReference type="Gene3D" id="3.40.50.1000">
    <property type="entry name" value="HAD superfamily/HAD-like"/>
    <property type="match status" value="1"/>
</dbReference>
<dbReference type="Pfam" id="PF08282">
    <property type="entry name" value="Hydrolase_3"/>
    <property type="match status" value="1"/>
</dbReference>
<dbReference type="GO" id="GO:0005829">
    <property type="term" value="C:cytosol"/>
    <property type="evidence" value="ECO:0007669"/>
    <property type="project" value="TreeGrafter"/>
</dbReference>
<reference evidence="2" key="1">
    <citation type="submission" date="2019-04" db="EMBL/GenBank/DDBJ databases">
        <title>Nocardioides xinjiangensis sp. nov.</title>
        <authorList>
            <person name="Liu S."/>
        </authorList>
    </citation>
    <scope>NUCLEOTIDE SEQUENCE [LARGE SCALE GENOMIC DNA]</scope>
    <source>
        <strain evidence="2">18</strain>
    </source>
</reference>
<dbReference type="OrthoDB" id="3180855at2"/>
<dbReference type="Gene3D" id="3.30.1240.10">
    <property type="match status" value="1"/>
</dbReference>
<dbReference type="Proteomes" id="UP000308760">
    <property type="component" value="Unassembled WGS sequence"/>
</dbReference>
<dbReference type="AlphaFoldDB" id="A0A4S8QKU6"/>
<dbReference type="InterPro" id="IPR006379">
    <property type="entry name" value="HAD-SF_hydro_IIB"/>
</dbReference>
<evidence type="ECO:0000313" key="1">
    <source>
        <dbReference type="EMBL" id="THV43625.1"/>
    </source>
</evidence>
<keyword evidence="1" id="KW-0378">Hydrolase</keyword>
<dbReference type="InterPro" id="IPR036412">
    <property type="entry name" value="HAD-like_sf"/>
</dbReference>
<gene>
    <name evidence="1" type="ORF">FAB82_00795</name>
</gene>
<dbReference type="GO" id="GO:0016791">
    <property type="term" value="F:phosphatase activity"/>
    <property type="evidence" value="ECO:0007669"/>
    <property type="project" value="TreeGrafter"/>
</dbReference>
<dbReference type="InterPro" id="IPR023214">
    <property type="entry name" value="HAD_sf"/>
</dbReference>